<dbReference type="InterPro" id="IPR000923">
    <property type="entry name" value="BlueCu_1"/>
</dbReference>
<dbReference type="InterPro" id="IPR052721">
    <property type="entry name" value="ET_Amicyanin"/>
</dbReference>
<evidence type="ECO:0000256" key="2">
    <source>
        <dbReference type="ARBA" id="ARBA00023008"/>
    </source>
</evidence>
<sequence>MKSIGGALFVTILLLVGVSAMSCKGKSNPAGPGPTADEVIQIAANAGSNSYVPSPDTVIIGMKVAWHNSAGVTHTATADPGAPAVFNTGNVGNGGDSGVITMSTAGTYNYHCSIHPTMTGRLVVLP</sequence>
<name>A0A538TBQ3_UNCEI</name>
<organism evidence="4 5">
    <name type="scientific">Eiseniibacteriota bacterium</name>
    <dbReference type="NCBI Taxonomy" id="2212470"/>
    <lineage>
        <taxon>Bacteria</taxon>
        <taxon>Candidatus Eiseniibacteriota</taxon>
    </lineage>
</organism>
<evidence type="ECO:0000313" key="4">
    <source>
        <dbReference type="EMBL" id="TMQ61071.1"/>
    </source>
</evidence>
<evidence type="ECO:0000256" key="1">
    <source>
        <dbReference type="ARBA" id="ARBA00022723"/>
    </source>
</evidence>
<dbReference type="Proteomes" id="UP000320913">
    <property type="component" value="Unassembled WGS sequence"/>
</dbReference>
<dbReference type="SUPFAM" id="SSF49503">
    <property type="entry name" value="Cupredoxins"/>
    <property type="match status" value="1"/>
</dbReference>
<gene>
    <name evidence="4" type="ORF">E6K75_02060</name>
</gene>
<proteinExistence type="predicted"/>
<accession>A0A538TBQ3</accession>
<dbReference type="PROSITE" id="PS51257">
    <property type="entry name" value="PROKAR_LIPOPROTEIN"/>
    <property type="match status" value="1"/>
</dbReference>
<keyword evidence="2" id="KW-0186">Copper</keyword>
<keyword evidence="1" id="KW-0479">Metal-binding</keyword>
<feature type="domain" description="Blue (type 1) copper" evidence="3">
    <location>
        <begin position="43"/>
        <end position="124"/>
    </location>
</feature>
<dbReference type="GO" id="GO:0009055">
    <property type="term" value="F:electron transfer activity"/>
    <property type="evidence" value="ECO:0007669"/>
    <property type="project" value="InterPro"/>
</dbReference>
<dbReference type="PANTHER" id="PTHR36507">
    <property type="entry name" value="BLL1555 PROTEIN"/>
    <property type="match status" value="1"/>
</dbReference>
<comment type="caution">
    <text evidence="4">The sequence shown here is derived from an EMBL/GenBank/DDBJ whole genome shotgun (WGS) entry which is preliminary data.</text>
</comment>
<reference evidence="4 5" key="1">
    <citation type="journal article" date="2019" name="Nat. Microbiol.">
        <title>Mediterranean grassland soil C-N compound turnover is dependent on rainfall and depth, and is mediated by genomically divergent microorganisms.</title>
        <authorList>
            <person name="Diamond S."/>
            <person name="Andeer P.F."/>
            <person name="Li Z."/>
            <person name="Crits-Christoph A."/>
            <person name="Burstein D."/>
            <person name="Anantharaman K."/>
            <person name="Lane K.R."/>
            <person name="Thomas B.C."/>
            <person name="Pan C."/>
            <person name="Northen T.R."/>
            <person name="Banfield J.F."/>
        </authorList>
    </citation>
    <scope>NUCLEOTIDE SEQUENCE [LARGE SCALE GENOMIC DNA]</scope>
    <source>
        <strain evidence="4">WS_5</strain>
    </source>
</reference>
<dbReference type="Gene3D" id="2.60.40.420">
    <property type="entry name" value="Cupredoxins - blue copper proteins"/>
    <property type="match status" value="1"/>
</dbReference>
<dbReference type="Pfam" id="PF00127">
    <property type="entry name" value="Copper-bind"/>
    <property type="match status" value="1"/>
</dbReference>
<dbReference type="PANTHER" id="PTHR36507:SF1">
    <property type="entry name" value="BLL1555 PROTEIN"/>
    <property type="match status" value="1"/>
</dbReference>
<dbReference type="InterPro" id="IPR008972">
    <property type="entry name" value="Cupredoxin"/>
</dbReference>
<dbReference type="EMBL" id="VBOV01000051">
    <property type="protein sequence ID" value="TMQ61071.1"/>
    <property type="molecule type" value="Genomic_DNA"/>
</dbReference>
<dbReference type="AlphaFoldDB" id="A0A538TBQ3"/>
<protein>
    <recommendedName>
        <fullName evidence="3">Blue (type 1) copper domain-containing protein</fullName>
    </recommendedName>
</protein>
<evidence type="ECO:0000313" key="5">
    <source>
        <dbReference type="Proteomes" id="UP000320913"/>
    </source>
</evidence>
<dbReference type="GO" id="GO:0005507">
    <property type="term" value="F:copper ion binding"/>
    <property type="evidence" value="ECO:0007669"/>
    <property type="project" value="InterPro"/>
</dbReference>
<evidence type="ECO:0000259" key="3">
    <source>
        <dbReference type="Pfam" id="PF00127"/>
    </source>
</evidence>